<organism evidence="7 8">
    <name type="scientific">uncultured phage cr106_1</name>
    <dbReference type="NCBI Taxonomy" id="2772062"/>
    <lineage>
        <taxon>Viruses</taxon>
        <taxon>Duplodnaviria</taxon>
        <taxon>Heunggongvirae</taxon>
        <taxon>Uroviricota</taxon>
        <taxon>Caudoviricetes</taxon>
        <taxon>Crassvirales</taxon>
        <taxon>Steigviridae</taxon>
        <taxon>Asinivirinae</taxon>
        <taxon>Mahstovirus</taxon>
        <taxon>Mahstovirus faecalis</taxon>
    </lineage>
</organism>
<evidence type="ECO:0000256" key="3">
    <source>
        <dbReference type="ARBA" id="ARBA00022801"/>
    </source>
</evidence>
<evidence type="ECO:0000256" key="2">
    <source>
        <dbReference type="ARBA" id="ARBA00022723"/>
    </source>
</evidence>
<reference evidence="7 8" key="1">
    <citation type="submission" date="2020-07" db="EMBL/GenBank/DDBJ databases">
        <title>Taxonomic proposal: Crassvirales, a new order of highly abundant and diverse bacterial viruses.</title>
        <authorList>
            <person name="Shkoporov A.N."/>
            <person name="Stockdale S.R."/>
            <person name="Guerin E."/>
            <person name="Ross R.P."/>
            <person name="Hill C."/>
        </authorList>
    </citation>
    <scope>NUCLEOTIDE SEQUENCE [LARGE SCALE GENOMIC DNA]</scope>
</reference>
<evidence type="ECO:0000256" key="1">
    <source>
        <dbReference type="ARBA" id="ARBA00022670"/>
    </source>
</evidence>
<dbReference type="KEGG" id="vg:65128787"/>
<dbReference type="GeneID" id="65128787"/>
<keyword evidence="2" id="KW-0479">Metal-binding</keyword>
<evidence type="ECO:0000313" key="7">
    <source>
        <dbReference type="EMBL" id="QOR58317.1"/>
    </source>
</evidence>
<dbReference type="RefSeq" id="YP_010110475.1">
    <property type="nucleotide sequence ID" value="NC_055871.1"/>
</dbReference>
<evidence type="ECO:0000259" key="6">
    <source>
        <dbReference type="Pfam" id="PF14464"/>
    </source>
</evidence>
<name>A0A7M1RV60_9CAUD</name>
<keyword evidence="5" id="KW-0482">Metalloprotease</keyword>
<keyword evidence="4" id="KW-0862">Zinc</keyword>
<dbReference type="Proteomes" id="UP000593828">
    <property type="component" value="Segment"/>
</dbReference>
<evidence type="ECO:0000313" key="8">
    <source>
        <dbReference type="Proteomes" id="UP000593828"/>
    </source>
</evidence>
<dbReference type="GO" id="GO:0046872">
    <property type="term" value="F:metal ion binding"/>
    <property type="evidence" value="ECO:0007669"/>
    <property type="project" value="UniProtKB-KW"/>
</dbReference>
<keyword evidence="3" id="KW-0378">Hydrolase</keyword>
<keyword evidence="8" id="KW-1185">Reference proteome</keyword>
<accession>A0A7M1RV60</accession>
<proteinExistence type="predicted"/>
<keyword evidence="1" id="KW-0645">Protease</keyword>
<protein>
    <recommendedName>
        <fullName evidence="6">JAB domain-containing protein</fullName>
    </recommendedName>
</protein>
<dbReference type="Pfam" id="PF14464">
    <property type="entry name" value="Prok-JAB"/>
    <property type="match status" value="1"/>
</dbReference>
<sequence length="405" mass="46421">MEEKQEKPTLELVHKNTAFKLVIPSDVEKKIRLLCQNIWSVEWSGILFYKVEGNFEDKSLTVRCVDIFQMDEGSAAYTEFDMSADVASYMIDHPELMDGSTYQGLIHSHNNMSTFFSGTDTATLSSEGSDMAHFVSLIVNNEGKYTAAITRKYKCVQKVVKEFSYPSWNDETVTGEDKFDIEEEVLEWFNLNIVFENATDSFEAEMLERIKEIRKAKEAAKPVHTNYYQANENSRGIYQGQKRTGTYVPFGQYNIKKEDFSFETTVPTANLSTKPKQTNLPFEDYEQNIPYGKVHVNEEIVDTIVKQIITGSVIIPAPAKIDLSKWVSSMDTLYRNRFGSIKEFESFAASYIDFLINFTNDPDIVHLDATEMAAILAFEVTLKLKDLPKNPWLNCYLDMLDDYIL</sequence>
<dbReference type="InterPro" id="IPR028090">
    <property type="entry name" value="JAB_dom_prok"/>
</dbReference>
<dbReference type="GO" id="GO:0008237">
    <property type="term" value="F:metallopeptidase activity"/>
    <property type="evidence" value="ECO:0007669"/>
    <property type="project" value="UniProtKB-KW"/>
</dbReference>
<feature type="domain" description="JAB" evidence="6">
    <location>
        <begin position="31"/>
        <end position="141"/>
    </location>
</feature>
<dbReference type="EMBL" id="MT774378">
    <property type="protein sequence ID" value="QOR58317.1"/>
    <property type="molecule type" value="Genomic_DNA"/>
</dbReference>
<dbReference type="GO" id="GO:0006508">
    <property type="term" value="P:proteolysis"/>
    <property type="evidence" value="ECO:0007669"/>
    <property type="project" value="UniProtKB-KW"/>
</dbReference>
<evidence type="ECO:0000256" key="4">
    <source>
        <dbReference type="ARBA" id="ARBA00022833"/>
    </source>
</evidence>
<dbReference type="Gene3D" id="3.40.140.10">
    <property type="entry name" value="Cytidine Deaminase, domain 2"/>
    <property type="match status" value="1"/>
</dbReference>
<evidence type="ECO:0000256" key="5">
    <source>
        <dbReference type="ARBA" id="ARBA00023049"/>
    </source>
</evidence>